<gene>
    <name evidence="2" type="ORF">M23134_05424</name>
</gene>
<sequence>MEYKNFKFGTRSSKVQAHRDTISAEEFQSRLNFYKKKYEAEQKARNEALLNNHQEQTTPLVELNQSDTEETTIPLETDEAQNEEAPLEVDRLFLQRNDQAEGLLNNEGYVPAPEKLYTSAQGKQPRH</sequence>
<dbReference type="Proteomes" id="UP000004095">
    <property type="component" value="Unassembled WGS sequence"/>
</dbReference>
<evidence type="ECO:0000256" key="1">
    <source>
        <dbReference type="SAM" id="MobiDB-lite"/>
    </source>
</evidence>
<dbReference type="EMBL" id="AAWS01000008">
    <property type="protein sequence ID" value="EAY30091.1"/>
    <property type="molecule type" value="Genomic_DNA"/>
</dbReference>
<name>A1ZHT4_MICM2</name>
<reference evidence="2 3" key="1">
    <citation type="submission" date="2007-01" db="EMBL/GenBank/DDBJ databases">
        <authorList>
            <person name="Haygood M."/>
            <person name="Podell S."/>
            <person name="Anderson C."/>
            <person name="Hopkinson B."/>
            <person name="Roe K."/>
            <person name="Barbeau K."/>
            <person name="Gaasterland T."/>
            <person name="Ferriera S."/>
            <person name="Johnson J."/>
            <person name="Kravitz S."/>
            <person name="Beeson K."/>
            <person name="Sutton G."/>
            <person name="Rogers Y.-H."/>
            <person name="Friedman R."/>
            <person name="Frazier M."/>
            <person name="Venter J.C."/>
        </authorList>
    </citation>
    <scope>NUCLEOTIDE SEQUENCE [LARGE SCALE GENOMIC DNA]</scope>
    <source>
        <strain evidence="2 3">ATCC 23134</strain>
    </source>
</reference>
<feature type="region of interest" description="Disordered" evidence="1">
    <location>
        <begin position="49"/>
        <end position="85"/>
    </location>
</feature>
<comment type="caution">
    <text evidence="2">The sequence shown here is derived from an EMBL/GenBank/DDBJ whole genome shotgun (WGS) entry which is preliminary data.</text>
</comment>
<keyword evidence="3" id="KW-1185">Reference proteome</keyword>
<dbReference type="RefSeq" id="WP_002695651.1">
    <property type="nucleotide sequence ID" value="NZ_AAWS01000008.1"/>
</dbReference>
<evidence type="ECO:0000313" key="3">
    <source>
        <dbReference type="Proteomes" id="UP000004095"/>
    </source>
</evidence>
<evidence type="ECO:0000313" key="2">
    <source>
        <dbReference type="EMBL" id="EAY30091.1"/>
    </source>
</evidence>
<dbReference type="AlphaFoldDB" id="A1ZHT4"/>
<protein>
    <submittedName>
        <fullName evidence="2">Uncharacterized protein</fullName>
    </submittedName>
</protein>
<feature type="compositionally biased region" description="Polar residues" evidence="1">
    <location>
        <begin position="49"/>
        <end position="66"/>
    </location>
</feature>
<accession>A1ZHT4</accession>
<proteinExistence type="predicted"/>
<feature type="compositionally biased region" description="Acidic residues" evidence="1">
    <location>
        <begin position="76"/>
        <end position="85"/>
    </location>
</feature>
<organism evidence="2 3">
    <name type="scientific">Microscilla marina ATCC 23134</name>
    <dbReference type="NCBI Taxonomy" id="313606"/>
    <lineage>
        <taxon>Bacteria</taxon>
        <taxon>Pseudomonadati</taxon>
        <taxon>Bacteroidota</taxon>
        <taxon>Cytophagia</taxon>
        <taxon>Cytophagales</taxon>
        <taxon>Microscillaceae</taxon>
        <taxon>Microscilla</taxon>
    </lineage>
</organism>